<evidence type="ECO:0000256" key="4">
    <source>
        <dbReference type="ARBA" id="ARBA00023172"/>
    </source>
</evidence>
<evidence type="ECO:0000259" key="8">
    <source>
        <dbReference type="Pfam" id="PF11967"/>
    </source>
</evidence>
<dbReference type="Gene3D" id="1.20.1440.120">
    <property type="entry name" value="Recombination protein O, C-terminal domain"/>
    <property type="match status" value="1"/>
</dbReference>
<dbReference type="InterPro" id="IPR022572">
    <property type="entry name" value="DNA_rep/recomb_RecO_N"/>
</dbReference>
<dbReference type="GO" id="GO:0006310">
    <property type="term" value="P:DNA recombination"/>
    <property type="evidence" value="ECO:0007669"/>
    <property type="project" value="UniProtKB-UniRule"/>
</dbReference>
<dbReference type="GO" id="GO:0006302">
    <property type="term" value="P:double-strand break repair"/>
    <property type="evidence" value="ECO:0007669"/>
    <property type="project" value="TreeGrafter"/>
</dbReference>
<dbReference type="NCBIfam" id="TIGR00613">
    <property type="entry name" value="reco"/>
    <property type="match status" value="1"/>
</dbReference>
<organism evidence="9">
    <name type="scientific">uncultured Alphaproteobacteria bacterium</name>
    <dbReference type="NCBI Taxonomy" id="91750"/>
    <lineage>
        <taxon>Bacteria</taxon>
        <taxon>Pseudomonadati</taxon>
        <taxon>Pseudomonadota</taxon>
        <taxon>Alphaproteobacteria</taxon>
        <taxon>environmental samples</taxon>
    </lineage>
</organism>
<protein>
    <recommendedName>
        <fullName evidence="2 7">DNA repair protein RecO</fullName>
    </recommendedName>
    <alternativeName>
        <fullName evidence="6 7">Recombination protein O</fullName>
    </alternativeName>
</protein>
<dbReference type="HAMAP" id="MF_00201">
    <property type="entry name" value="RecO"/>
    <property type="match status" value="1"/>
</dbReference>
<evidence type="ECO:0000313" key="9">
    <source>
        <dbReference type="EMBL" id="SBV95198.1"/>
    </source>
</evidence>
<dbReference type="AlphaFoldDB" id="A0A212J6Z5"/>
<dbReference type="SUPFAM" id="SSF57863">
    <property type="entry name" value="ArfGap/RecO-like zinc finger"/>
    <property type="match status" value="1"/>
</dbReference>
<dbReference type="InterPro" id="IPR003717">
    <property type="entry name" value="RecO"/>
</dbReference>
<evidence type="ECO:0000256" key="2">
    <source>
        <dbReference type="ARBA" id="ARBA00021310"/>
    </source>
</evidence>
<name>A0A212J6Z5_9PROT</name>
<proteinExistence type="inferred from homology"/>
<evidence type="ECO:0000256" key="3">
    <source>
        <dbReference type="ARBA" id="ARBA00022763"/>
    </source>
</evidence>
<dbReference type="InterPro" id="IPR012340">
    <property type="entry name" value="NA-bd_OB-fold"/>
</dbReference>
<dbReference type="EMBL" id="FLUO01000001">
    <property type="protein sequence ID" value="SBV95198.1"/>
    <property type="molecule type" value="Genomic_DNA"/>
</dbReference>
<keyword evidence="3 7" id="KW-0227">DNA damage</keyword>
<keyword evidence="5 7" id="KW-0234">DNA repair</keyword>
<reference evidence="9" key="1">
    <citation type="submission" date="2016-04" db="EMBL/GenBank/DDBJ databases">
        <authorList>
            <person name="Evans L.H."/>
            <person name="Alamgir A."/>
            <person name="Owens N."/>
            <person name="Weber N.D."/>
            <person name="Virtaneva K."/>
            <person name="Barbian K."/>
            <person name="Babar A."/>
            <person name="Rosenke K."/>
        </authorList>
    </citation>
    <scope>NUCLEOTIDE SEQUENCE</scope>
    <source>
        <strain evidence="9">86</strain>
    </source>
</reference>
<evidence type="ECO:0000256" key="1">
    <source>
        <dbReference type="ARBA" id="ARBA00007452"/>
    </source>
</evidence>
<dbReference type="PANTHER" id="PTHR33991">
    <property type="entry name" value="DNA REPAIR PROTEIN RECO"/>
    <property type="match status" value="1"/>
</dbReference>
<keyword evidence="4 7" id="KW-0233">DNA recombination</keyword>
<accession>A0A212J6Z5</accession>
<dbReference type="PANTHER" id="PTHR33991:SF1">
    <property type="entry name" value="DNA REPAIR PROTEIN RECO"/>
    <property type="match status" value="1"/>
</dbReference>
<feature type="domain" description="DNA replication/recombination mediator RecO N-terminal" evidence="8">
    <location>
        <begin position="1"/>
        <end position="71"/>
    </location>
</feature>
<comment type="similarity">
    <text evidence="1 7">Belongs to the RecO family.</text>
</comment>
<sequence length="245" mass="26438">MIAWDDIGIILGRKRFGETDLIVTALTREHGRHAGLVKGGVSRRMRGELEPGSRVTLSWRARLDEHLGSFRHEGAAAVPVAVLEHPARLAALVSACALLDLALPEREPHPELYALAGELLDRLESGDWAAVYADFERGLLEALGFGLRLDACAVTGAAEGLRWVSPKTGCAVSEAAGAAWAARLLPFPEVFRRTGIASYEDVVAGLGVTGYFLERHVLDGRGFPEARGRLIERLSKARVGNDENG</sequence>
<dbReference type="GO" id="GO:0043590">
    <property type="term" value="C:bacterial nucleoid"/>
    <property type="evidence" value="ECO:0007669"/>
    <property type="project" value="TreeGrafter"/>
</dbReference>
<comment type="function">
    <text evidence="7">Involved in DNA repair and RecF pathway recombination.</text>
</comment>
<evidence type="ECO:0000256" key="6">
    <source>
        <dbReference type="ARBA" id="ARBA00033409"/>
    </source>
</evidence>
<dbReference type="InterPro" id="IPR037278">
    <property type="entry name" value="ARFGAP/RecO"/>
</dbReference>
<dbReference type="Gene3D" id="2.40.50.140">
    <property type="entry name" value="Nucleic acid-binding proteins"/>
    <property type="match status" value="1"/>
</dbReference>
<gene>
    <name evidence="7 9" type="primary">recO</name>
    <name evidence="9" type="ORF">KL86APRO_10605</name>
</gene>
<dbReference type="SUPFAM" id="SSF50249">
    <property type="entry name" value="Nucleic acid-binding proteins"/>
    <property type="match status" value="1"/>
</dbReference>
<dbReference type="Pfam" id="PF02565">
    <property type="entry name" value="RecO_C"/>
    <property type="match status" value="1"/>
</dbReference>
<evidence type="ECO:0000256" key="7">
    <source>
        <dbReference type="HAMAP-Rule" id="MF_00201"/>
    </source>
</evidence>
<dbReference type="InterPro" id="IPR042242">
    <property type="entry name" value="RecO_C"/>
</dbReference>
<dbReference type="Pfam" id="PF11967">
    <property type="entry name" value="RecO_N"/>
    <property type="match status" value="1"/>
</dbReference>
<evidence type="ECO:0000256" key="5">
    <source>
        <dbReference type="ARBA" id="ARBA00023204"/>
    </source>
</evidence>